<feature type="transmembrane region" description="Helical" evidence="1">
    <location>
        <begin position="146"/>
        <end position="164"/>
    </location>
</feature>
<dbReference type="AlphaFoldDB" id="A0A7W2AAB0"/>
<dbReference type="RefSeq" id="WP_181754173.1">
    <property type="nucleotide sequence ID" value="NZ_JACEIQ010000023.1"/>
</dbReference>
<organism evidence="2 3">
    <name type="scientific">Paenactinomyces guangxiensis</name>
    <dbReference type="NCBI Taxonomy" id="1490290"/>
    <lineage>
        <taxon>Bacteria</taxon>
        <taxon>Bacillati</taxon>
        <taxon>Bacillota</taxon>
        <taxon>Bacilli</taxon>
        <taxon>Bacillales</taxon>
        <taxon>Thermoactinomycetaceae</taxon>
        <taxon>Paenactinomyces</taxon>
    </lineage>
</organism>
<dbReference type="PANTHER" id="PTHR33451">
    <property type="entry name" value="MALATE-2H(+)/NA(+)-LACTATE ANTIPORTER"/>
    <property type="match status" value="1"/>
</dbReference>
<dbReference type="Proteomes" id="UP000535491">
    <property type="component" value="Unassembled WGS sequence"/>
</dbReference>
<keyword evidence="1" id="KW-0812">Transmembrane</keyword>
<feature type="transmembrane region" description="Helical" evidence="1">
    <location>
        <begin position="24"/>
        <end position="51"/>
    </location>
</feature>
<keyword evidence="3" id="KW-1185">Reference proteome</keyword>
<dbReference type="EMBL" id="JACEIQ010000023">
    <property type="protein sequence ID" value="MBA4496082.1"/>
    <property type="molecule type" value="Genomic_DNA"/>
</dbReference>
<feature type="transmembrane region" description="Helical" evidence="1">
    <location>
        <begin position="104"/>
        <end position="126"/>
    </location>
</feature>
<evidence type="ECO:0008006" key="4">
    <source>
        <dbReference type="Google" id="ProtNLM"/>
    </source>
</evidence>
<evidence type="ECO:0000256" key="1">
    <source>
        <dbReference type="SAM" id="Phobius"/>
    </source>
</evidence>
<comment type="caution">
    <text evidence="2">The sequence shown here is derived from an EMBL/GenBank/DDBJ whole genome shotgun (WGS) entry which is preliminary data.</text>
</comment>
<keyword evidence="1" id="KW-0472">Membrane</keyword>
<dbReference type="InterPro" id="IPR052180">
    <property type="entry name" value="NhaC_Na-H+_Antiporter"/>
</dbReference>
<protein>
    <recommendedName>
        <fullName evidence="4">Na+/H+ antiporter NhaC-like C-terminal domain-containing protein</fullName>
    </recommendedName>
</protein>
<sequence length="173" mass="19212">MPVWQLGGTVTHIVTFTLHWIDMYIFFLFVFLSALLMSMLLGTSLGSLSVIGVPVMGISHMAGLPVEWAAGALISGAFVGDRTSPFSSSFQLLRQILQLNQYSLFKVLLPTTIAGIFLSGLFYAGADVYFDVPPVSLTPCLVMRHFMYLSTSCRLFLCFYVYPFSETFTFLLS</sequence>
<gene>
    <name evidence="2" type="ORF">H1191_17520</name>
</gene>
<evidence type="ECO:0000313" key="3">
    <source>
        <dbReference type="Proteomes" id="UP000535491"/>
    </source>
</evidence>
<evidence type="ECO:0000313" key="2">
    <source>
        <dbReference type="EMBL" id="MBA4496082.1"/>
    </source>
</evidence>
<dbReference type="PANTHER" id="PTHR33451:SF3">
    <property type="entry name" value="MALATE-2H(+)_NA(+)-LACTATE ANTIPORTER"/>
    <property type="match status" value="1"/>
</dbReference>
<proteinExistence type="predicted"/>
<name>A0A7W2AAB0_9BACL</name>
<accession>A0A7W2AAB0</accession>
<keyword evidence="1" id="KW-1133">Transmembrane helix</keyword>
<reference evidence="2 3" key="1">
    <citation type="submission" date="2020-07" db="EMBL/GenBank/DDBJ databases">
        <authorList>
            <person name="Feng H."/>
        </authorList>
    </citation>
    <scope>NUCLEOTIDE SEQUENCE [LARGE SCALE GENOMIC DNA]</scope>
    <source>
        <strain evidence="3">s-10</strain>
    </source>
</reference>